<comment type="caution">
    <text evidence="1">The sequence shown here is derived from an EMBL/GenBank/DDBJ whole genome shotgun (WGS) entry which is preliminary data.</text>
</comment>
<proteinExistence type="predicted"/>
<dbReference type="Gene3D" id="3.40.50.10610">
    <property type="entry name" value="ABC-type transport auxiliary lipoprotein component"/>
    <property type="match status" value="1"/>
</dbReference>
<organism evidence="1 2">
    <name type="scientific">Bacteroides acidifaciens</name>
    <dbReference type="NCBI Taxonomy" id="85831"/>
    <lineage>
        <taxon>Bacteria</taxon>
        <taxon>Pseudomonadati</taxon>
        <taxon>Bacteroidota</taxon>
        <taxon>Bacteroidia</taxon>
        <taxon>Bacteroidales</taxon>
        <taxon>Bacteroidaceae</taxon>
        <taxon>Bacteroides</taxon>
    </lineage>
</organism>
<evidence type="ECO:0000313" key="1">
    <source>
        <dbReference type="EMBL" id="TFU49303.1"/>
    </source>
</evidence>
<dbReference type="RefSeq" id="WP_073346937.1">
    <property type="nucleotide sequence ID" value="NZ_CABIXU010000104.1"/>
</dbReference>
<dbReference type="Pfam" id="PF13036">
    <property type="entry name" value="LpoB"/>
    <property type="match status" value="1"/>
</dbReference>
<accession>A0A8H0D3Q6</accession>
<dbReference type="Proteomes" id="UP000298073">
    <property type="component" value="Unassembled WGS sequence"/>
</dbReference>
<dbReference type="EMBL" id="SPPV01000021">
    <property type="protein sequence ID" value="TFU49303.1"/>
    <property type="molecule type" value="Genomic_DNA"/>
</dbReference>
<sequence length="277" mass="30745">MRLSLLFLMFVYSLYGYTQNQADTRPVVGVAKFTCETDSRFSGLVTEKVVEMLTNTKRFQVVDRTSNDKVKAELELQKSEAFMDSKNLVEQDIAIAAEKLITGHINKIPIYAMKNADGSVKGYKGSVSFQMKVVDVATGLSTEAVSFDGKASDLMLSPESAVTQAMQSLQGQLEEYFRKNFPVSGKILKILQEDKTGAKVVLLNIGKKQGVKERDKFIVSIVEMLEGQPYPKELGEIEVQKLSGESFAECKVPKKMGGEIKARFTGNEKIICNLIIE</sequence>
<dbReference type="AlphaFoldDB" id="A0A8H0D3Q6"/>
<reference evidence="1 2" key="1">
    <citation type="submission" date="2019-03" db="EMBL/GenBank/DDBJ databases">
        <title>Diversity of the mouse oral microbiome.</title>
        <authorList>
            <person name="Joseph S."/>
            <person name="Aduse-Opoku J."/>
            <person name="Curtis M."/>
            <person name="Wade W."/>
            <person name="Hashim A."/>
        </authorList>
    </citation>
    <scope>NUCLEOTIDE SEQUENCE [LARGE SCALE GENOMIC DNA]</scope>
    <source>
        <strain evidence="1 2">P2318</strain>
    </source>
</reference>
<gene>
    <name evidence="1" type="ORF">E4T97_11055</name>
</gene>
<dbReference type="GeneID" id="82175718"/>
<protein>
    <submittedName>
        <fullName evidence="1">Penicillin-binding protein activator LpoB</fullName>
    </submittedName>
</protein>
<dbReference type="InterPro" id="IPR014094">
    <property type="entry name" value="LpoB"/>
</dbReference>
<name>A0A8H0D3Q6_9BACE</name>
<evidence type="ECO:0000313" key="2">
    <source>
        <dbReference type="Proteomes" id="UP000298073"/>
    </source>
</evidence>